<dbReference type="Proteomes" id="UP000034854">
    <property type="component" value="Unassembled WGS sequence"/>
</dbReference>
<feature type="chain" id="PRO_5002535351" description="Ig-like domain-containing protein" evidence="2">
    <location>
        <begin position="23"/>
        <end position="180"/>
    </location>
</feature>
<name>A0A0G0XHQ0_9BACT</name>
<keyword evidence="2" id="KW-0732">Signal</keyword>
<feature type="transmembrane region" description="Helical" evidence="1">
    <location>
        <begin position="157"/>
        <end position="176"/>
    </location>
</feature>
<reference evidence="3 4" key="1">
    <citation type="journal article" date="2015" name="Nature">
        <title>rRNA introns, odd ribosomes, and small enigmatic genomes across a large radiation of phyla.</title>
        <authorList>
            <person name="Brown C.T."/>
            <person name="Hug L.A."/>
            <person name="Thomas B.C."/>
            <person name="Sharon I."/>
            <person name="Castelle C.J."/>
            <person name="Singh A."/>
            <person name="Wilkins M.J."/>
            <person name="Williams K.H."/>
            <person name="Banfield J.F."/>
        </authorList>
    </citation>
    <scope>NUCLEOTIDE SEQUENCE [LARGE SCALE GENOMIC DNA]</scope>
</reference>
<organism evidence="3 4">
    <name type="scientific">Candidatus Curtissbacteria bacterium GW2011_GWA1_41_11</name>
    <dbReference type="NCBI Taxonomy" id="1618409"/>
    <lineage>
        <taxon>Bacteria</taxon>
        <taxon>Candidatus Curtissiibacteriota</taxon>
    </lineage>
</organism>
<proteinExistence type="predicted"/>
<dbReference type="EMBL" id="LCAG01000006">
    <property type="protein sequence ID" value="KKR87197.1"/>
    <property type="molecule type" value="Genomic_DNA"/>
</dbReference>
<keyword evidence="1" id="KW-0472">Membrane</keyword>
<feature type="signal peptide" evidence="2">
    <location>
        <begin position="1"/>
        <end position="22"/>
    </location>
</feature>
<dbReference type="AlphaFoldDB" id="A0A0G0XHQ0"/>
<accession>A0A0G0XHQ0</accession>
<keyword evidence="1" id="KW-1133">Transmembrane helix</keyword>
<gene>
    <name evidence="3" type="ORF">UU34_C0006G0016</name>
</gene>
<evidence type="ECO:0000256" key="1">
    <source>
        <dbReference type="SAM" id="Phobius"/>
    </source>
</evidence>
<protein>
    <recommendedName>
        <fullName evidence="5">Ig-like domain-containing protein</fullName>
    </recommendedName>
</protein>
<evidence type="ECO:0000313" key="4">
    <source>
        <dbReference type="Proteomes" id="UP000034854"/>
    </source>
</evidence>
<evidence type="ECO:0008006" key="5">
    <source>
        <dbReference type="Google" id="ProtNLM"/>
    </source>
</evidence>
<evidence type="ECO:0000313" key="3">
    <source>
        <dbReference type="EMBL" id="KKR87197.1"/>
    </source>
</evidence>
<sequence length="180" mass="18689">MRAGILGSLLLLVGTITPKAYAQTVPSFPSCSNPQGSVKVSYSEGTHGIVGNGGTFMGSDTVYTLSEGTTTQCFCADNGDGTQTNWWHAASLTEAEIQVLKNQGWISVPNGALWGLTEGEWLAFNNSYSCQGRGQILAASTGTGGDVLGLATTGNILTIYALVGFGVASVFLSVLLRKNS</sequence>
<comment type="caution">
    <text evidence="3">The sequence shown here is derived from an EMBL/GenBank/DDBJ whole genome shotgun (WGS) entry which is preliminary data.</text>
</comment>
<keyword evidence="1" id="KW-0812">Transmembrane</keyword>
<evidence type="ECO:0000256" key="2">
    <source>
        <dbReference type="SAM" id="SignalP"/>
    </source>
</evidence>